<reference evidence="2" key="1">
    <citation type="journal article" date="2014" name="Front. Microbiol.">
        <title>High frequency of phylogenetically diverse reductive dehalogenase-homologous genes in deep subseafloor sedimentary metagenomes.</title>
        <authorList>
            <person name="Kawai M."/>
            <person name="Futagami T."/>
            <person name="Toyoda A."/>
            <person name="Takaki Y."/>
            <person name="Nishi S."/>
            <person name="Hori S."/>
            <person name="Arai W."/>
            <person name="Tsubouchi T."/>
            <person name="Morono Y."/>
            <person name="Uchiyama I."/>
            <person name="Ito T."/>
            <person name="Fujiyama A."/>
            <person name="Inagaki F."/>
            <person name="Takami H."/>
        </authorList>
    </citation>
    <scope>NUCLEOTIDE SEQUENCE</scope>
    <source>
        <strain evidence="2">Expedition CK06-06</strain>
    </source>
</reference>
<dbReference type="AlphaFoldDB" id="X1RA13"/>
<protein>
    <submittedName>
        <fullName evidence="2">Uncharacterized protein</fullName>
    </submittedName>
</protein>
<organism evidence="2">
    <name type="scientific">marine sediment metagenome</name>
    <dbReference type="NCBI Taxonomy" id="412755"/>
    <lineage>
        <taxon>unclassified sequences</taxon>
        <taxon>metagenomes</taxon>
        <taxon>ecological metagenomes</taxon>
    </lineage>
</organism>
<name>X1RA13_9ZZZZ</name>
<dbReference type="EMBL" id="BARW01006559">
    <property type="protein sequence ID" value="GAI77587.1"/>
    <property type="molecule type" value="Genomic_DNA"/>
</dbReference>
<feature type="region of interest" description="Disordered" evidence="1">
    <location>
        <begin position="24"/>
        <end position="45"/>
    </location>
</feature>
<comment type="caution">
    <text evidence="2">The sequence shown here is derived from an EMBL/GenBank/DDBJ whole genome shotgun (WGS) entry which is preliminary data.</text>
</comment>
<accession>X1RA13</accession>
<evidence type="ECO:0000313" key="2">
    <source>
        <dbReference type="EMBL" id="GAI77587.1"/>
    </source>
</evidence>
<gene>
    <name evidence="2" type="ORF">S12H4_13780</name>
</gene>
<evidence type="ECO:0000256" key="1">
    <source>
        <dbReference type="SAM" id="MobiDB-lite"/>
    </source>
</evidence>
<proteinExistence type="predicted"/>
<sequence length="45" mass="4782">MLRDRGLPDVVYTEVGNHTGLYPSGVQDGQVLPGAGQADPIYPMP</sequence>